<evidence type="ECO:0000313" key="4">
    <source>
        <dbReference type="Proteomes" id="UP000462055"/>
    </source>
</evidence>
<evidence type="ECO:0000256" key="2">
    <source>
        <dbReference type="SAM" id="Phobius"/>
    </source>
</evidence>
<keyword evidence="4" id="KW-1185">Reference proteome</keyword>
<name>A0A6I4MK00_9ACTN</name>
<dbReference type="AlphaFoldDB" id="A0A6I4MK00"/>
<reference evidence="3" key="1">
    <citation type="submission" date="2019-12" db="EMBL/GenBank/DDBJ databases">
        <title>Actinomadura physcomitrii sp. nov., a novel actinomycete isolated from moss [Physcomitrium sphaericum (Ludw) Fuernr].</title>
        <authorList>
            <person name="Zhuang X."/>
        </authorList>
    </citation>
    <scope>NUCLEOTIDE SEQUENCE [LARGE SCALE GENOMIC DNA]</scope>
    <source>
        <strain evidence="3">LD22</strain>
    </source>
</reference>
<dbReference type="EMBL" id="WBMS02000027">
    <property type="protein sequence ID" value="MWA04484.1"/>
    <property type="molecule type" value="Genomic_DNA"/>
</dbReference>
<keyword evidence="2" id="KW-1133">Transmembrane helix</keyword>
<comment type="caution">
    <text evidence="3">The sequence shown here is derived from an EMBL/GenBank/DDBJ whole genome shotgun (WGS) entry which is preliminary data.</text>
</comment>
<keyword evidence="2" id="KW-0812">Transmembrane</keyword>
<dbReference type="Proteomes" id="UP000462055">
    <property type="component" value="Unassembled WGS sequence"/>
</dbReference>
<feature type="transmembrane region" description="Helical" evidence="2">
    <location>
        <begin position="57"/>
        <end position="75"/>
    </location>
</feature>
<protein>
    <submittedName>
        <fullName evidence="3">Uncharacterized protein</fullName>
    </submittedName>
</protein>
<organism evidence="3 4">
    <name type="scientific">Actinomadura physcomitrii</name>
    <dbReference type="NCBI Taxonomy" id="2650748"/>
    <lineage>
        <taxon>Bacteria</taxon>
        <taxon>Bacillati</taxon>
        <taxon>Actinomycetota</taxon>
        <taxon>Actinomycetes</taxon>
        <taxon>Streptosporangiales</taxon>
        <taxon>Thermomonosporaceae</taxon>
        <taxon>Actinomadura</taxon>
    </lineage>
</organism>
<proteinExistence type="predicted"/>
<feature type="compositionally biased region" description="Basic and acidic residues" evidence="1">
    <location>
        <begin position="1"/>
        <end position="10"/>
    </location>
</feature>
<evidence type="ECO:0000256" key="1">
    <source>
        <dbReference type="SAM" id="MobiDB-lite"/>
    </source>
</evidence>
<feature type="region of interest" description="Disordered" evidence="1">
    <location>
        <begin position="1"/>
        <end position="26"/>
    </location>
</feature>
<keyword evidence="2" id="KW-0472">Membrane</keyword>
<sequence length="77" mass="7870">MRARPDHAEPRPLPPPKPSRGARGAVPPREALVSTRALLIVLVAIGAGALTAWAPQAAIPIGVGVGVVTLLAQIVKD</sequence>
<accession>A0A6I4MK00</accession>
<gene>
    <name evidence="3" type="ORF">F8568_029720</name>
</gene>
<evidence type="ECO:0000313" key="3">
    <source>
        <dbReference type="EMBL" id="MWA04484.1"/>
    </source>
</evidence>
<feature type="transmembrane region" description="Helical" evidence="2">
    <location>
        <begin position="33"/>
        <end position="51"/>
    </location>
</feature>
<dbReference type="RefSeq" id="WP_151596989.1">
    <property type="nucleotide sequence ID" value="NZ_WBMS02000027.1"/>
</dbReference>